<dbReference type="Proteomes" id="UP000019140">
    <property type="component" value="Unassembled WGS sequence"/>
</dbReference>
<evidence type="ECO:0000313" key="1">
    <source>
        <dbReference type="EMBL" id="ETW92402.1"/>
    </source>
</evidence>
<dbReference type="EMBL" id="AZHX01002923">
    <property type="protein sequence ID" value="ETW92402.1"/>
    <property type="molecule type" value="Genomic_DNA"/>
</dbReference>
<evidence type="ECO:0000313" key="2">
    <source>
        <dbReference type="Proteomes" id="UP000019140"/>
    </source>
</evidence>
<protein>
    <recommendedName>
        <fullName evidence="3">Transposase DDE domain-containing protein</fullName>
    </recommendedName>
</protein>
<name>W4L301_9BACT</name>
<reference evidence="1 2" key="1">
    <citation type="journal article" date="2014" name="Nature">
        <title>An environmental bacterial taxon with a large and distinct metabolic repertoire.</title>
        <authorList>
            <person name="Wilson M.C."/>
            <person name="Mori T."/>
            <person name="Ruckert C."/>
            <person name="Uria A.R."/>
            <person name="Helf M.J."/>
            <person name="Takada K."/>
            <person name="Gernert C."/>
            <person name="Steffens U.A."/>
            <person name="Heycke N."/>
            <person name="Schmitt S."/>
            <person name="Rinke C."/>
            <person name="Helfrich E.J."/>
            <person name="Brachmann A.O."/>
            <person name="Gurgui C."/>
            <person name="Wakimoto T."/>
            <person name="Kracht M."/>
            <person name="Crusemann M."/>
            <person name="Hentschel U."/>
            <person name="Abe I."/>
            <person name="Matsunaga S."/>
            <person name="Kalinowski J."/>
            <person name="Takeyama H."/>
            <person name="Piel J."/>
        </authorList>
    </citation>
    <scope>NUCLEOTIDE SEQUENCE [LARGE SCALE GENOMIC DNA]</scope>
    <source>
        <strain evidence="2">TSY2</strain>
    </source>
</reference>
<accession>W4L301</accession>
<keyword evidence="2" id="KW-1185">Reference proteome</keyword>
<comment type="caution">
    <text evidence="1">The sequence shown here is derived from an EMBL/GenBank/DDBJ whole genome shotgun (WGS) entry which is preliminary data.</text>
</comment>
<evidence type="ECO:0008006" key="3">
    <source>
        <dbReference type="Google" id="ProtNLM"/>
    </source>
</evidence>
<gene>
    <name evidence="1" type="ORF">ETSY2_53525</name>
</gene>
<feature type="non-terminal residue" evidence="1">
    <location>
        <position position="1"/>
    </location>
</feature>
<sequence length="165" mass="19211">RWDMALVMPLNQRNQDHSRFAGSIRLDGSIPICPAGRPMTRWGFCPDRLRIKWRCPLAAATKTPDVTTCPHFGQDCSGSAYGRVVYTYPKDNYRLHTRIPRDSDLWQLHANARSCAERSVKRKKYDFHLLQTRTAGRDRWFFRFALAAMCQHVDAWLHHAARRLA</sequence>
<organism evidence="1 2">
    <name type="scientific">Candidatus Entotheonella gemina</name>
    <dbReference type="NCBI Taxonomy" id="1429439"/>
    <lineage>
        <taxon>Bacteria</taxon>
        <taxon>Pseudomonadati</taxon>
        <taxon>Nitrospinota/Tectimicrobiota group</taxon>
        <taxon>Candidatus Tectimicrobiota</taxon>
        <taxon>Candidatus Entotheonellia</taxon>
        <taxon>Candidatus Entotheonellales</taxon>
        <taxon>Candidatus Entotheonellaceae</taxon>
        <taxon>Candidatus Entotheonella</taxon>
    </lineage>
</organism>
<dbReference type="AlphaFoldDB" id="W4L301"/>
<proteinExistence type="predicted"/>
<dbReference type="HOGENOM" id="CLU_1606103_0_0_7"/>